<organism evidence="1 2">
    <name type="scientific">Brassica cretica</name>
    <name type="common">Mustard</name>
    <dbReference type="NCBI Taxonomy" id="69181"/>
    <lineage>
        <taxon>Eukaryota</taxon>
        <taxon>Viridiplantae</taxon>
        <taxon>Streptophyta</taxon>
        <taxon>Embryophyta</taxon>
        <taxon>Tracheophyta</taxon>
        <taxon>Spermatophyta</taxon>
        <taxon>Magnoliopsida</taxon>
        <taxon>eudicotyledons</taxon>
        <taxon>Gunneridae</taxon>
        <taxon>Pentapetalae</taxon>
        <taxon>rosids</taxon>
        <taxon>malvids</taxon>
        <taxon>Brassicales</taxon>
        <taxon>Brassicaceae</taxon>
        <taxon>Brassiceae</taxon>
        <taxon>Brassica</taxon>
    </lineage>
</organism>
<reference evidence="1" key="1">
    <citation type="submission" date="2019-12" db="EMBL/GenBank/DDBJ databases">
        <title>Genome sequencing and annotation of Brassica cretica.</title>
        <authorList>
            <person name="Studholme D.J."/>
            <person name="Sarris P.F."/>
        </authorList>
    </citation>
    <scope>NUCLEOTIDE SEQUENCE</scope>
    <source>
        <strain evidence="1">PFS-001/15</strain>
        <tissue evidence="1">Leaf</tissue>
    </source>
</reference>
<dbReference type="Proteomes" id="UP000712281">
    <property type="component" value="Unassembled WGS sequence"/>
</dbReference>
<protein>
    <submittedName>
        <fullName evidence="1">Uncharacterized protein</fullName>
    </submittedName>
</protein>
<dbReference type="EMBL" id="QGKW02001911">
    <property type="protein sequence ID" value="KAF2568762.1"/>
    <property type="molecule type" value="Genomic_DNA"/>
</dbReference>
<evidence type="ECO:0000313" key="2">
    <source>
        <dbReference type="Proteomes" id="UP000712281"/>
    </source>
</evidence>
<evidence type="ECO:0000313" key="1">
    <source>
        <dbReference type="EMBL" id="KAF2568762.1"/>
    </source>
</evidence>
<comment type="caution">
    <text evidence="1">The sequence shown here is derived from an EMBL/GenBank/DDBJ whole genome shotgun (WGS) entry which is preliminary data.</text>
</comment>
<sequence>MEGDLPIVRLIPYFDTRYIFALDFQCHHFEVNHHPVAEVMLVLLKSGLSASQEEAVEEMKENRSMVKPCHHSTVFTERRPNFQCHHFEVNHHPVAEVMLVLLKSGLSASQEEAVEEMKENRSMVKPCHHSTVFTERRPSIFMTNLVPEVTTDYQNTHARLLFYCF</sequence>
<proteinExistence type="predicted"/>
<name>A0A8S9IHP9_BRACR</name>
<dbReference type="AlphaFoldDB" id="A0A8S9IHP9"/>
<gene>
    <name evidence="1" type="ORF">F2Q68_00025472</name>
</gene>
<accession>A0A8S9IHP9</accession>